<accession>A0ABR9YKV6</accession>
<organism evidence="1 2">
    <name type="scientific">Gluconobacter potus</name>
    <dbReference type="NCBI Taxonomy" id="2724927"/>
    <lineage>
        <taxon>Bacteria</taxon>
        <taxon>Pseudomonadati</taxon>
        <taxon>Pseudomonadota</taxon>
        <taxon>Alphaproteobacteria</taxon>
        <taxon>Acetobacterales</taxon>
        <taxon>Acetobacteraceae</taxon>
        <taxon>Gluconobacter</taxon>
    </lineage>
</organism>
<evidence type="ECO:0000313" key="1">
    <source>
        <dbReference type="EMBL" id="MBF0882434.1"/>
    </source>
</evidence>
<dbReference type="EMBL" id="JABCQF010000003">
    <property type="protein sequence ID" value="MBF0882434.1"/>
    <property type="molecule type" value="Genomic_DNA"/>
</dbReference>
<sequence>MAMRIAAVAKALSDQRMQDFISHKDRSDQNPEQYKKTGTLLNGLEDFHYQLSHETSALKRSAVRESQSTGPLFANGYSISMHLSGGISPQNRMLSLSVTFLSLRIPYFIGHPRH</sequence>
<evidence type="ECO:0000313" key="2">
    <source>
        <dbReference type="Proteomes" id="UP000644588"/>
    </source>
</evidence>
<gene>
    <name evidence="1" type="ORF">HKD31_06665</name>
</gene>
<reference evidence="1 2" key="2">
    <citation type="submission" date="2020-11" db="EMBL/GenBank/DDBJ databases">
        <title>Description of novel Gluconobacter species.</title>
        <authorList>
            <person name="Cleenwerck I."/>
            <person name="Cnockaert M."/>
            <person name="Borremans W."/>
            <person name="Wieme A.D."/>
            <person name="De Vuyst L."/>
            <person name="Vandamme P."/>
        </authorList>
    </citation>
    <scope>NUCLEOTIDE SEQUENCE [LARGE SCALE GENOMIC DNA]</scope>
    <source>
        <strain evidence="1 2">R-71646</strain>
    </source>
</reference>
<comment type="caution">
    <text evidence="1">The sequence shown here is derived from an EMBL/GenBank/DDBJ whole genome shotgun (WGS) entry which is preliminary data.</text>
</comment>
<dbReference type="Proteomes" id="UP000644588">
    <property type="component" value="Unassembled WGS sequence"/>
</dbReference>
<proteinExistence type="predicted"/>
<protein>
    <submittedName>
        <fullName evidence="1">Uncharacterized protein</fullName>
    </submittedName>
</protein>
<keyword evidence="2" id="KW-1185">Reference proteome</keyword>
<name>A0ABR9YKV6_9PROT</name>
<reference evidence="2" key="1">
    <citation type="submission" date="2020-04" db="EMBL/GenBank/DDBJ databases">
        <title>Description of novel Gluconacetobacter.</title>
        <authorList>
            <person name="Sombolestani A."/>
        </authorList>
    </citation>
    <scope>NUCLEOTIDE SEQUENCE [LARGE SCALE GENOMIC DNA]</scope>
    <source>
        <strain evidence="2">R-71646</strain>
    </source>
</reference>
<dbReference type="RefSeq" id="WP_194265337.1">
    <property type="nucleotide sequence ID" value="NZ_JABCQF010000003.1"/>
</dbReference>